<sequence length="132" mass="14334">MDALGATGNEQVQAAAQTVLNDLYRVQDLVNLFSQRLSMARRRRSAVGGGEAGSDILAAMYNTSTTLSEVSGRVDRSEIYANERTASIGAIRKRFATTFTSCQLRDGADPSARMSKHSGLWLPMSSSRELET</sequence>
<organism evidence="1 2">
    <name type="scientific">Sphaerulina musiva (strain SO2202)</name>
    <name type="common">Poplar stem canker fungus</name>
    <name type="synonym">Septoria musiva</name>
    <dbReference type="NCBI Taxonomy" id="692275"/>
    <lineage>
        <taxon>Eukaryota</taxon>
        <taxon>Fungi</taxon>
        <taxon>Dikarya</taxon>
        <taxon>Ascomycota</taxon>
        <taxon>Pezizomycotina</taxon>
        <taxon>Dothideomycetes</taxon>
        <taxon>Dothideomycetidae</taxon>
        <taxon>Mycosphaerellales</taxon>
        <taxon>Mycosphaerellaceae</taxon>
        <taxon>Sphaerulina</taxon>
    </lineage>
</organism>
<accession>N1QMI9</accession>
<protein>
    <submittedName>
        <fullName evidence="1">Uncharacterized protein</fullName>
    </submittedName>
</protein>
<dbReference type="RefSeq" id="XP_016765289.1">
    <property type="nucleotide sequence ID" value="XM_016903542.1"/>
</dbReference>
<dbReference type="Proteomes" id="UP000016931">
    <property type="component" value="Unassembled WGS sequence"/>
</dbReference>
<proteinExistence type="predicted"/>
<name>N1QMI9_SPHMS</name>
<keyword evidence="2" id="KW-1185">Reference proteome</keyword>
<gene>
    <name evidence="1" type="ORF">SEPMUDRAFT_146269</name>
</gene>
<dbReference type="EMBL" id="KB456260">
    <property type="protein sequence ID" value="EMF17168.1"/>
    <property type="molecule type" value="Genomic_DNA"/>
</dbReference>
<dbReference type="HOGENOM" id="CLU_1918398_0_0_1"/>
<reference evidence="1 2" key="1">
    <citation type="journal article" date="2012" name="PLoS Pathog.">
        <title>Diverse lifestyles and strategies of plant pathogenesis encoded in the genomes of eighteen Dothideomycetes fungi.</title>
        <authorList>
            <person name="Ohm R.A."/>
            <person name="Feau N."/>
            <person name="Henrissat B."/>
            <person name="Schoch C.L."/>
            <person name="Horwitz B.A."/>
            <person name="Barry K.W."/>
            <person name="Condon B.J."/>
            <person name="Copeland A.C."/>
            <person name="Dhillon B."/>
            <person name="Glaser F."/>
            <person name="Hesse C.N."/>
            <person name="Kosti I."/>
            <person name="LaButti K."/>
            <person name="Lindquist E.A."/>
            <person name="Lucas S."/>
            <person name="Salamov A.A."/>
            <person name="Bradshaw R.E."/>
            <person name="Ciuffetti L."/>
            <person name="Hamelin R.C."/>
            <person name="Kema G.H.J."/>
            <person name="Lawrence C."/>
            <person name="Scott J.A."/>
            <person name="Spatafora J.W."/>
            <person name="Turgeon B.G."/>
            <person name="de Wit P.J.G.M."/>
            <person name="Zhong S."/>
            <person name="Goodwin S.B."/>
            <person name="Grigoriev I.V."/>
        </authorList>
    </citation>
    <scope>NUCLEOTIDE SEQUENCE [LARGE SCALE GENOMIC DNA]</scope>
    <source>
        <strain evidence="1 2">SO2202</strain>
    </source>
</reference>
<evidence type="ECO:0000313" key="1">
    <source>
        <dbReference type="EMBL" id="EMF17168.1"/>
    </source>
</evidence>
<dbReference type="GeneID" id="27900679"/>
<evidence type="ECO:0000313" key="2">
    <source>
        <dbReference type="Proteomes" id="UP000016931"/>
    </source>
</evidence>
<dbReference type="AlphaFoldDB" id="N1QMI9"/>